<keyword evidence="2" id="KW-1185">Reference proteome</keyword>
<reference evidence="1 2" key="1">
    <citation type="submission" date="2023-09" db="EMBL/GenBank/DDBJ databases">
        <title>Multi-omics analysis of a traditional fermented food reveals byproduct-associated fungal strains for waste-to-food upcycling.</title>
        <authorList>
            <consortium name="Lawrence Berkeley National Laboratory"/>
            <person name="Rekdal V.M."/>
            <person name="Villalobos-Escobedo J.M."/>
            <person name="Rodriguez-Valeron N."/>
            <person name="Garcia M.O."/>
            <person name="Vasquez D.P."/>
            <person name="Damayanti I."/>
            <person name="Sorensen P.M."/>
            <person name="Baidoo E.E."/>
            <person name="De Carvalho A.C."/>
            <person name="Riley R."/>
            <person name="Lipzen A."/>
            <person name="He G."/>
            <person name="Yan M."/>
            <person name="Haridas S."/>
            <person name="Daum C."/>
            <person name="Yoshinaga Y."/>
            <person name="Ng V."/>
            <person name="Grigoriev I.V."/>
            <person name="Munk R."/>
            <person name="Nuraida L."/>
            <person name="Wijaya C.H."/>
            <person name="Morales P.-C."/>
            <person name="Keasling J.D."/>
        </authorList>
    </citation>
    <scope>NUCLEOTIDE SEQUENCE [LARGE SCALE GENOMIC DNA]</scope>
    <source>
        <strain evidence="1 2">FGSC 2613</strain>
    </source>
</reference>
<accession>A0ABR3DEH6</accession>
<dbReference type="EMBL" id="JAVLET010000004">
    <property type="protein sequence ID" value="KAL0471071.1"/>
    <property type="molecule type" value="Genomic_DNA"/>
</dbReference>
<name>A0ABR3DEH6_NEUIN</name>
<sequence length="155" mass="17198">MSSLPNSHRIPLKLAVLREGARHRPGREFGPNSGSLEIENVQVSFSFSLGLHFLPCSVRSGQQQMNSVPNSQHSHFDFHEPYTGAELEVNSSAQTMSSFQSATTKQGTRGSPTQIAEGFQLECRISNVVFNPVMNNTVCWTYRRLSARLPLILPP</sequence>
<comment type="caution">
    <text evidence="1">The sequence shown here is derived from an EMBL/GenBank/DDBJ whole genome shotgun (WGS) entry which is preliminary data.</text>
</comment>
<evidence type="ECO:0000313" key="2">
    <source>
        <dbReference type="Proteomes" id="UP001451303"/>
    </source>
</evidence>
<protein>
    <submittedName>
        <fullName evidence="1">Uncharacterized protein</fullName>
    </submittedName>
</protein>
<gene>
    <name evidence="1" type="ORF">QR685DRAFT_572089</name>
</gene>
<organism evidence="1 2">
    <name type="scientific">Neurospora intermedia</name>
    <dbReference type="NCBI Taxonomy" id="5142"/>
    <lineage>
        <taxon>Eukaryota</taxon>
        <taxon>Fungi</taxon>
        <taxon>Dikarya</taxon>
        <taxon>Ascomycota</taxon>
        <taxon>Pezizomycotina</taxon>
        <taxon>Sordariomycetes</taxon>
        <taxon>Sordariomycetidae</taxon>
        <taxon>Sordariales</taxon>
        <taxon>Sordariaceae</taxon>
        <taxon>Neurospora</taxon>
    </lineage>
</organism>
<proteinExistence type="predicted"/>
<evidence type="ECO:0000313" key="1">
    <source>
        <dbReference type="EMBL" id="KAL0471071.1"/>
    </source>
</evidence>
<dbReference type="Proteomes" id="UP001451303">
    <property type="component" value="Unassembled WGS sequence"/>
</dbReference>